<dbReference type="InterPro" id="IPR042080">
    <property type="entry name" value="RNA_2'-PTrans_N"/>
</dbReference>
<reference evidence="6" key="1">
    <citation type="submission" date="2016-10" db="EMBL/GenBank/DDBJ databases">
        <title>CRISPR-Cas defence system in Roseofilum reptotaenium: evidence of a bacteriophage-cyanobacterium arms race in the coral black band disease.</title>
        <authorList>
            <person name="Buerger P."/>
            <person name="Wood-Charlson E.M."/>
            <person name="Weynberg K.D."/>
            <person name="Willis B."/>
            <person name="Van Oppen M.J."/>
        </authorList>
    </citation>
    <scope>NUCLEOTIDE SEQUENCE [LARGE SCALE GENOMIC DNA]</scope>
    <source>
        <strain evidence="6">AO1-A</strain>
    </source>
</reference>
<dbReference type="SUPFAM" id="SSF56399">
    <property type="entry name" value="ADP-ribosylation"/>
    <property type="match status" value="1"/>
</dbReference>
<keyword evidence="7" id="KW-1185">Reference proteome</keyword>
<dbReference type="GO" id="GO:0006388">
    <property type="term" value="P:tRNA splicing, via endonucleolytic cleavage and ligation"/>
    <property type="evidence" value="ECO:0007669"/>
    <property type="project" value="UniProtKB-UniRule"/>
</dbReference>
<organism evidence="6 7">
    <name type="scientific">Roseofilum reptotaenium AO1-A</name>
    <dbReference type="NCBI Taxonomy" id="1925591"/>
    <lineage>
        <taxon>Bacteria</taxon>
        <taxon>Bacillati</taxon>
        <taxon>Cyanobacteriota</taxon>
        <taxon>Cyanophyceae</taxon>
        <taxon>Desertifilales</taxon>
        <taxon>Desertifilaceae</taxon>
        <taxon>Roseofilum</taxon>
    </lineage>
</organism>
<dbReference type="STRING" id="1925591.BI308_07600"/>
<dbReference type="NCBIfam" id="NF002014">
    <property type="entry name" value="PRK00819.1-4"/>
    <property type="match status" value="1"/>
</dbReference>
<comment type="similarity">
    <text evidence="1 5">Belongs to the KptA/TPT1 family.</text>
</comment>
<dbReference type="PANTHER" id="PTHR12684">
    <property type="entry name" value="PUTATIVE PHOSPHOTRANSFERASE"/>
    <property type="match status" value="1"/>
</dbReference>
<keyword evidence="3 5" id="KW-0520">NAD</keyword>
<evidence type="ECO:0000256" key="2">
    <source>
        <dbReference type="ARBA" id="ARBA00022679"/>
    </source>
</evidence>
<dbReference type="AlphaFoldDB" id="A0A1L9QUB6"/>
<comment type="function">
    <text evidence="4 5">Removes the 2'-phosphate from RNA via an intermediate in which the phosphate is ADP-ribosylated by NAD followed by a presumed transesterification to release the RNA and generate ADP-ribose 1''-2''-cyclic phosphate (APPR&gt;P). May function as an ADP-ribosylase.</text>
</comment>
<dbReference type="GO" id="GO:0000215">
    <property type="term" value="F:tRNA 2'-phosphotransferase activity"/>
    <property type="evidence" value="ECO:0007669"/>
    <property type="project" value="TreeGrafter"/>
</dbReference>
<accession>A0A1L9QUB6</accession>
<dbReference type="InterPro" id="IPR022928">
    <property type="entry name" value="RNA_2'-PTrans_KptA"/>
</dbReference>
<name>A0A1L9QUB6_9CYAN</name>
<comment type="caution">
    <text evidence="6">The sequence shown here is derived from an EMBL/GenBank/DDBJ whole genome shotgun (WGS) entry which is preliminary data.</text>
</comment>
<keyword evidence="2 5" id="KW-0808">Transferase</keyword>
<dbReference type="PANTHER" id="PTHR12684:SF2">
    <property type="entry name" value="TRNA 2'-PHOSPHOTRANSFERASE 1"/>
    <property type="match status" value="1"/>
</dbReference>
<evidence type="ECO:0000313" key="6">
    <source>
        <dbReference type="EMBL" id="OJJ26254.1"/>
    </source>
</evidence>
<protein>
    <recommendedName>
        <fullName evidence="5">Probable RNA 2'-phosphotransferase</fullName>
        <ecNumber evidence="5">2.7.1.-</ecNumber>
    </recommendedName>
</protein>
<dbReference type="InterPro" id="IPR002745">
    <property type="entry name" value="Ptrans_KptA/Tpt1"/>
</dbReference>
<dbReference type="Gene3D" id="1.10.10.970">
    <property type="entry name" value="RNA 2'-phosphotransferase, Tpt1/KptA family, N-terminal domain"/>
    <property type="match status" value="1"/>
</dbReference>
<evidence type="ECO:0000256" key="5">
    <source>
        <dbReference type="HAMAP-Rule" id="MF_00299"/>
    </source>
</evidence>
<dbReference type="EMBL" id="MLAW01000009">
    <property type="protein sequence ID" value="OJJ26254.1"/>
    <property type="molecule type" value="Genomic_DNA"/>
</dbReference>
<dbReference type="GO" id="GO:0003950">
    <property type="term" value="F:NAD+ poly-ADP-ribosyltransferase activity"/>
    <property type="evidence" value="ECO:0007669"/>
    <property type="project" value="InterPro"/>
</dbReference>
<dbReference type="Proteomes" id="UP000183940">
    <property type="component" value="Unassembled WGS sequence"/>
</dbReference>
<dbReference type="Pfam" id="PF01885">
    <property type="entry name" value="PTS_2-RNA"/>
    <property type="match status" value="1"/>
</dbReference>
<dbReference type="InterPro" id="IPR042081">
    <property type="entry name" value="RNA_2'-PTrans_C"/>
</dbReference>
<evidence type="ECO:0000256" key="1">
    <source>
        <dbReference type="ARBA" id="ARBA00009836"/>
    </source>
</evidence>
<dbReference type="Gene3D" id="3.20.170.30">
    <property type="match status" value="1"/>
</dbReference>
<proteinExistence type="inferred from homology"/>
<dbReference type="EC" id="2.7.1.-" evidence="5"/>
<gene>
    <name evidence="5" type="primary">kptA</name>
    <name evidence="6" type="ORF">BI308_07600</name>
</gene>
<sequence>MTPKRLIKISKYLSKHLRHQPERIGLTLESGGWVEVNQLLKACQNNQFPVSFLELEEVVKTNDKKRFSFNETQTKIRANQGHSYPIDLQLEPIEPPDILYHGTYQKAIRSILKQGLLKQSRHHVHLSSEIATAIQVGQRRGKPIVLEIAAQTLHDQGYCFYQSENGVWLVDSVPPEYLKIIPNPKKEKPKLITV</sequence>
<evidence type="ECO:0000256" key="3">
    <source>
        <dbReference type="ARBA" id="ARBA00023027"/>
    </source>
</evidence>
<evidence type="ECO:0000256" key="4">
    <source>
        <dbReference type="ARBA" id="ARBA00025212"/>
    </source>
</evidence>
<evidence type="ECO:0000313" key="7">
    <source>
        <dbReference type="Proteomes" id="UP000183940"/>
    </source>
</evidence>
<dbReference type="HAMAP" id="MF_00299">
    <property type="entry name" value="KptA"/>
    <property type="match status" value="1"/>
</dbReference>